<reference evidence="4 5" key="1">
    <citation type="journal article" date="2020" name="Microorganisms">
        <title>Osmotic Adaptation and Compatible Solute Biosynthesis of Phototrophic Bacteria as Revealed from Genome Analyses.</title>
        <authorList>
            <person name="Imhoff J.F."/>
            <person name="Rahn T."/>
            <person name="Kunzel S."/>
            <person name="Keller A."/>
            <person name="Neulinger S.C."/>
        </authorList>
    </citation>
    <scope>NUCLEOTIDE SEQUENCE [LARGE SCALE GENOMIC DNA]</scope>
    <source>
        <strain evidence="4 5">DSM 21303</strain>
    </source>
</reference>
<accession>A0A9X0WFK5</accession>
<dbReference type="Proteomes" id="UP001138802">
    <property type="component" value="Unassembled WGS sequence"/>
</dbReference>
<feature type="compositionally biased region" description="Basic and acidic residues" evidence="1">
    <location>
        <begin position="61"/>
        <end position="72"/>
    </location>
</feature>
<keyword evidence="2" id="KW-0812">Transmembrane</keyword>
<proteinExistence type="predicted"/>
<protein>
    <recommendedName>
        <fullName evidence="3">DUF2914 domain-containing protein</fullName>
    </recommendedName>
</protein>
<dbReference type="EMBL" id="NRSD01000002">
    <property type="protein sequence ID" value="MBK1643631.1"/>
    <property type="molecule type" value="Genomic_DNA"/>
</dbReference>
<evidence type="ECO:0000313" key="4">
    <source>
        <dbReference type="EMBL" id="MBK1643631.1"/>
    </source>
</evidence>
<feature type="compositionally biased region" description="Basic and acidic residues" evidence="1">
    <location>
        <begin position="185"/>
        <end position="202"/>
    </location>
</feature>
<feature type="transmembrane region" description="Helical" evidence="2">
    <location>
        <begin position="24"/>
        <end position="46"/>
    </location>
</feature>
<feature type="region of interest" description="Disordered" evidence="1">
    <location>
        <begin position="57"/>
        <end position="245"/>
    </location>
</feature>
<dbReference type="InterPro" id="IPR022606">
    <property type="entry name" value="DUF2914"/>
</dbReference>
<organism evidence="4 5">
    <name type="scientific">Thiocapsa imhoffii</name>
    <dbReference type="NCBI Taxonomy" id="382777"/>
    <lineage>
        <taxon>Bacteria</taxon>
        <taxon>Pseudomonadati</taxon>
        <taxon>Pseudomonadota</taxon>
        <taxon>Gammaproteobacteria</taxon>
        <taxon>Chromatiales</taxon>
        <taxon>Chromatiaceae</taxon>
        <taxon>Thiocapsa</taxon>
    </lineage>
</organism>
<keyword evidence="2" id="KW-1133">Transmembrane helix</keyword>
<evidence type="ECO:0000256" key="2">
    <source>
        <dbReference type="SAM" id="Phobius"/>
    </source>
</evidence>
<feature type="domain" description="DUF2914" evidence="3">
    <location>
        <begin position="300"/>
        <end position="357"/>
    </location>
</feature>
<evidence type="ECO:0000259" key="3">
    <source>
        <dbReference type="Pfam" id="PF11141"/>
    </source>
</evidence>
<keyword evidence="2" id="KW-0472">Membrane</keyword>
<evidence type="ECO:0000256" key="1">
    <source>
        <dbReference type="SAM" id="MobiDB-lite"/>
    </source>
</evidence>
<keyword evidence="5" id="KW-1185">Reference proteome</keyword>
<gene>
    <name evidence="4" type="ORF">CKO25_02945</name>
</gene>
<sequence>MPKTTAPRPSATPKTQYIYHWDRIIGAITVLLLTIVLLVFALISWLTPKAPLDIPETSLEPSHREEVARREQPVTPPLASEQPSRAPDPGALPPELLGERLTSAPGGIPSEEITAIPPLSGPADSVTRAGADSALSQTGGSAPHVGNAAVGETPAPAPDMRGTPDVAGTGVEDAVAPQPDPSEDTGERDSTTGSDEAARAREPVQATAIADTATPPRSLGTIEAPRRAPDRTATTQPINPLGPSSMRTEIRSAAVERFALARSVVAREPRGVITDLRAMGEPPRQLSSYSEVTGLSGDVLHYVWLYEGEEVLRIRVPVTADSWRSHSTKRLGPGMTGTWRAELRDASGQLLASIDFRL</sequence>
<dbReference type="AlphaFoldDB" id="A0A9X0WFK5"/>
<dbReference type="Pfam" id="PF11141">
    <property type="entry name" value="DUF2914"/>
    <property type="match status" value="1"/>
</dbReference>
<dbReference type="RefSeq" id="WP_200386441.1">
    <property type="nucleotide sequence ID" value="NZ_NRSD01000002.1"/>
</dbReference>
<comment type="caution">
    <text evidence="4">The sequence shown here is derived from an EMBL/GenBank/DDBJ whole genome shotgun (WGS) entry which is preliminary data.</text>
</comment>
<evidence type="ECO:0000313" key="5">
    <source>
        <dbReference type="Proteomes" id="UP001138802"/>
    </source>
</evidence>
<name>A0A9X0WFK5_9GAMM</name>